<keyword evidence="3 9" id="KW-0813">Transport</keyword>
<keyword evidence="6 11" id="KW-0812">Transmembrane</keyword>
<feature type="transmembrane region" description="Helical" evidence="11">
    <location>
        <begin position="190"/>
        <end position="210"/>
    </location>
</feature>
<evidence type="ECO:0000256" key="7">
    <source>
        <dbReference type="ARBA" id="ARBA00022989"/>
    </source>
</evidence>
<proteinExistence type="inferred from homology"/>
<feature type="transmembrane region" description="Helical" evidence="11">
    <location>
        <begin position="375"/>
        <end position="400"/>
    </location>
</feature>
<keyword evidence="14" id="KW-1185">Reference proteome</keyword>
<evidence type="ECO:0000256" key="1">
    <source>
        <dbReference type="ARBA" id="ARBA00004651"/>
    </source>
</evidence>
<reference evidence="13 14" key="1">
    <citation type="submission" date="2020-08" db="EMBL/GenBank/DDBJ databases">
        <title>Sequencing the genomes of 1000 actinobacteria strains.</title>
        <authorList>
            <person name="Klenk H.-P."/>
        </authorList>
    </citation>
    <scope>NUCLEOTIDE SEQUENCE [LARGE SCALE GENOMIC DNA]</scope>
    <source>
        <strain evidence="13 14">DSM 105784</strain>
    </source>
</reference>
<evidence type="ECO:0000256" key="2">
    <source>
        <dbReference type="ARBA" id="ARBA00010992"/>
    </source>
</evidence>
<feature type="transmembrane region" description="Helical" evidence="11">
    <location>
        <begin position="31"/>
        <end position="52"/>
    </location>
</feature>
<dbReference type="RefSeq" id="WP_184237139.1">
    <property type="nucleotide sequence ID" value="NZ_JACHMJ010000001.1"/>
</dbReference>
<evidence type="ECO:0000256" key="9">
    <source>
        <dbReference type="RuleBase" id="RU003346"/>
    </source>
</evidence>
<feature type="region of interest" description="Disordered" evidence="10">
    <location>
        <begin position="1"/>
        <end position="25"/>
    </location>
</feature>
<comment type="caution">
    <text evidence="13">The sequence shown here is derived from an EMBL/GenBank/DDBJ whole genome shotgun (WGS) entry which is preliminary data.</text>
</comment>
<dbReference type="PANTHER" id="PTHR48020">
    <property type="entry name" value="PROTON MYO-INOSITOL COTRANSPORTER"/>
    <property type="match status" value="1"/>
</dbReference>
<keyword evidence="8 11" id="KW-0472">Membrane</keyword>
<evidence type="ECO:0000256" key="10">
    <source>
        <dbReference type="SAM" id="MobiDB-lite"/>
    </source>
</evidence>
<feature type="transmembrane region" description="Helical" evidence="11">
    <location>
        <begin position="72"/>
        <end position="89"/>
    </location>
</feature>
<dbReference type="InterPro" id="IPR005829">
    <property type="entry name" value="Sugar_transporter_CS"/>
</dbReference>
<keyword evidence="5" id="KW-0762">Sugar transport</keyword>
<evidence type="ECO:0000256" key="4">
    <source>
        <dbReference type="ARBA" id="ARBA00022475"/>
    </source>
</evidence>
<evidence type="ECO:0000259" key="12">
    <source>
        <dbReference type="PROSITE" id="PS50850"/>
    </source>
</evidence>
<feature type="transmembrane region" description="Helical" evidence="11">
    <location>
        <begin position="166"/>
        <end position="184"/>
    </location>
</feature>
<evidence type="ECO:0000256" key="5">
    <source>
        <dbReference type="ARBA" id="ARBA00022597"/>
    </source>
</evidence>
<accession>A0A841APV1</accession>
<dbReference type="InterPro" id="IPR005828">
    <property type="entry name" value="MFS_sugar_transport-like"/>
</dbReference>
<dbReference type="PROSITE" id="PS00216">
    <property type="entry name" value="SUGAR_TRANSPORT_1"/>
    <property type="match status" value="1"/>
</dbReference>
<evidence type="ECO:0000313" key="14">
    <source>
        <dbReference type="Proteomes" id="UP000536685"/>
    </source>
</evidence>
<feature type="transmembrane region" description="Helical" evidence="11">
    <location>
        <begin position="347"/>
        <end position="369"/>
    </location>
</feature>
<evidence type="ECO:0000256" key="6">
    <source>
        <dbReference type="ARBA" id="ARBA00022692"/>
    </source>
</evidence>
<evidence type="ECO:0000256" key="3">
    <source>
        <dbReference type="ARBA" id="ARBA00022448"/>
    </source>
</evidence>
<dbReference type="SUPFAM" id="SSF103473">
    <property type="entry name" value="MFS general substrate transporter"/>
    <property type="match status" value="1"/>
</dbReference>
<feature type="transmembrane region" description="Helical" evidence="11">
    <location>
        <begin position="313"/>
        <end position="335"/>
    </location>
</feature>
<feature type="transmembrane region" description="Helical" evidence="11">
    <location>
        <begin position="279"/>
        <end position="301"/>
    </location>
</feature>
<dbReference type="InterPro" id="IPR036259">
    <property type="entry name" value="MFS_trans_sf"/>
</dbReference>
<feature type="transmembrane region" description="Helical" evidence="11">
    <location>
        <begin position="127"/>
        <end position="146"/>
    </location>
</feature>
<dbReference type="PRINTS" id="PR00171">
    <property type="entry name" value="SUGRTRNSPORT"/>
</dbReference>
<comment type="subcellular location">
    <subcellularLocation>
        <location evidence="1">Cell membrane</location>
        <topology evidence="1">Multi-pass membrane protein</topology>
    </subcellularLocation>
</comment>
<protein>
    <submittedName>
        <fullName evidence="13">Sugar porter (SP) family MFS transporter</fullName>
    </submittedName>
</protein>
<dbReference type="PANTHER" id="PTHR48020:SF12">
    <property type="entry name" value="PROTON MYO-INOSITOL COTRANSPORTER"/>
    <property type="match status" value="1"/>
</dbReference>
<dbReference type="InterPro" id="IPR050814">
    <property type="entry name" value="Myo-inositol_Transporter"/>
</dbReference>
<dbReference type="Gene3D" id="1.20.1250.20">
    <property type="entry name" value="MFS general substrate transporter like domains"/>
    <property type="match status" value="1"/>
</dbReference>
<evidence type="ECO:0000256" key="11">
    <source>
        <dbReference type="SAM" id="Phobius"/>
    </source>
</evidence>
<feature type="domain" description="Major facilitator superfamily (MFS) profile" evidence="12">
    <location>
        <begin position="34"/>
        <end position="467"/>
    </location>
</feature>
<dbReference type="PROSITE" id="PS50850">
    <property type="entry name" value="MFS"/>
    <property type="match status" value="1"/>
</dbReference>
<dbReference type="FunFam" id="1.20.1250.20:FF:000218">
    <property type="entry name" value="facilitated trehalose transporter Tret1"/>
    <property type="match status" value="1"/>
</dbReference>
<dbReference type="CDD" id="cd17359">
    <property type="entry name" value="MFS_XylE_like"/>
    <property type="match status" value="1"/>
</dbReference>
<dbReference type="InterPro" id="IPR047984">
    <property type="entry name" value="XylE-like"/>
</dbReference>
<dbReference type="AlphaFoldDB" id="A0A841APV1"/>
<comment type="similarity">
    <text evidence="2 9">Belongs to the major facilitator superfamily. Sugar transporter (TC 2.A.1.1) family.</text>
</comment>
<dbReference type="InterPro" id="IPR003663">
    <property type="entry name" value="Sugar/inositol_transpt"/>
</dbReference>
<evidence type="ECO:0000256" key="8">
    <source>
        <dbReference type="ARBA" id="ARBA00023136"/>
    </source>
</evidence>
<dbReference type="Pfam" id="PF00083">
    <property type="entry name" value="Sugar_tr"/>
    <property type="match status" value="1"/>
</dbReference>
<dbReference type="GO" id="GO:0005886">
    <property type="term" value="C:plasma membrane"/>
    <property type="evidence" value="ECO:0007669"/>
    <property type="project" value="UniProtKB-SubCell"/>
</dbReference>
<dbReference type="EMBL" id="JACHMJ010000001">
    <property type="protein sequence ID" value="MBB5843791.1"/>
    <property type="molecule type" value="Genomic_DNA"/>
</dbReference>
<feature type="transmembrane region" description="Helical" evidence="11">
    <location>
        <begin position="438"/>
        <end position="460"/>
    </location>
</feature>
<keyword evidence="7 11" id="KW-1133">Transmembrane helix</keyword>
<feature type="transmembrane region" description="Helical" evidence="11">
    <location>
        <begin position="412"/>
        <end position="432"/>
    </location>
</feature>
<dbReference type="Proteomes" id="UP000536685">
    <property type="component" value="Unassembled WGS sequence"/>
</dbReference>
<dbReference type="NCBIfam" id="TIGR00879">
    <property type="entry name" value="SP"/>
    <property type="match status" value="1"/>
</dbReference>
<feature type="transmembrane region" description="Helical" evidence="11">
    <location>
        <begin position="101"/>
        <end position="121"/>
    </location>
</feature>
<name>A0A841APV1_9MICO</name>
<organism evidence="13 14">
    <name type="scientific">Conyzicola lurida</name>
    <dbReference type="NCBI Taxonomy" id="1172621"/>
    <lineage>
        <taxon>Bacteria</taxon>
        <taxon>Bacillati</taxon>
        <taxon>Actinomycetota</taxon>
        <taxon>Actinomycetes</taxon>
        <taxon>Micrococcales</taxon>
        <taxon>Microbacteriaceae</taxon>
        <taxon>Conyzicola</taxon>
    </lineage>
</organism>
<gene>
    <name evidence="13" type="ORF">HD599_002114</name>
</gene>
<dbReference type="InterPro" id="IPR020846">
    <property type="entry name" value="MFS_dom"/>
</dbReference>
<keyword evidence="4" id="KW-1003">Cell membrane</keyword>
<dbReference type="PROSITE" id="PS00217">
    <property type="entry name" value="SUGAR_TRANSPORT_2"/>
    <property type="match status" value="1"/>
</dbReference>
<dbReference type="GO" id="GO:0022857">
    <property type="term" value="F:transmembrane transporter activity"/>
    <property type="evidence" value="ECO:0007669"/>
    <property type="project" value="InterPro"/>
</dbReference>
<sequence>MSSVPHTPTSAPPRRRRALPPLGKGPHTTRLGLVAVIATFGGLLFGYDTGVINGALAPLTRDFDLTPVTEGVVTSILLLGAAVGALFGGRLSDRFGRRHNILLLAVIFLVAAIGCVVAPSFEFISVARFVLGLAVGGASVTVPVYLAELAPTERRGGIVNRNELMIVIGQLSAFVINAIIGNVWGDVEGIWRVMLAISALPAIALFIGMLRMPESPRWLIAQGRENEALAVLEQVRTPERAAAELAEVHDMAEESEISDNQDGQTGGWRDLRIPWIRRILLVGIGLAVAQQFTGINAVMYYGTQLLTDAGFSASGALIANTANGVLSLTGVLVGFRLIRRFGRRTLLITGFGGTTIAHLLIGFSSMLIPEGIGRASVILVFVVIFVFVTQATIAPIVWLMLAEIFPQKFRGFGLGVSVLFLWLANFAIGLFFPSVVDSFGITATFLVFAGIQVLSLVFVFTSAPETRGRSLEQVEEDLSTGTIAVINMPENIDGAAKE</sequence>
<evidence type="ECO:0000313" key="13">
    <source>
        <dbReference type="EMBL" id="MBB5843791.1"/>
    </source>
</evidence>